<dbReference type="InterPro" id="IPR011072">
    <property type="entry name" value="HR1_rho-bd"/>
</dbReference>
<evidence type="ECO:0000259" key="6">
    <source>
        <dbReference type="PROSITE" id="PS50106"/>
    </source>
</evidence>
<accession>A0A7K5K902</accession>
<dbReference type="PANTHER" id="PTHR23031">
    <property type="entry name" value="RHOPHILIN"/>
    <property type="match status" value="1"/>
</dbReference>
<dbReference type="InterPro" id="IPR047138">
    <property type="entry name" value="RHPN1_2"/>
</dbReference>
<feature type="domain" description="PDZ" evidence="6">
    <location>
        <begin position="488"/>
        <end position="556"/>
    </location>
</feature>
<dbReference type="Proteomes" id="UP000525714">
    <property type="component" value="Unassembled WGS sequence"/>
</dbReference>
<evidence type="ECO:0000256" key="1">
    <source>
        <dbReference type="ARBA" id="ARBA00010369"/>
    </source>
</evidence>
<evidence type="ECO:0000256" key="5">
    <source>
        <dbReference type="SAM" id="MobiDB-lite"/>
    </source>
</evidence>
<name>A0A7K5K902_9TYRA</name>
<feature type="non-terminal residue" evidence="9">
    <location>
        <position position="1"/>
    </location>
</feature>
<evidence type="ECO:0000256" key="3">
    <source>
        <dbReference type="PROSITE-ProRule" id="PRU01207"/>
    </source>
</evidence>
<evidence type="ECO:0000313" key="9">
    <source>
        <dbReference type="EMBL" id="NWT02708.1"/>
    </source>
</evidence>
<dbReference type="InterPro" id="IPR038499">
    <property type="entry name" value="BRO1_sf"/>
</dbReference>
<dbReference type="FunFam" id="2.30.42.10:FF:000160">
    <property type="entry name" value="RHPN1 isoform 1"/>
    <property type="match status" value="1"/>
</dbReference>
<dbReference type="FunFam" id="1.10.287.160:FF:000007">
    <property type="entry name" value="Rhophilin-2"/>
    <property type="match status" value="1"/>
</dbReference>
<dbReference type="PANTHER" id="PTHR23031:SF6">
    <property type="entry name" value="RHOPHILIN-1"/>
    <property type="match status" value="1"/>
</dbReference>
<sequence>SQQGCDPFAQTQRSKLQHRRARINQQINKEMRMRAGAENLFRATSNHKVKETVALELSYVNSNLQLLKEELEELNSSVDVYQNDSESISVPMIPLGLKETKELDLLLPLKDFISEHYGEEGVLFEKEIKEFMELRQAMRTPSRNEAGLELLMEYYNQLCFLDSRFFPPTKPLGVFFHWYDSLTGVPSQQRALAFEKGSVLFNLGALHTQIGARQPRTALPGLSRAIDAFQRAAGAFNYLKENFSNAPSLDMSAPSLTMLVRLMVAQVQECVFEKMTLLRAQNDFLARLQLAQEAAKVEDVYSLVHQTMTQPHVKDYVPFSWTTMVHVKSEHFKALSHYFAAVALCDCPVASESELPEQEAALLQFHVTMPEGPSLRVLLQDPEERRKLGKAHLKKAIMKHEEAMRLHGLCKILRKMDILQEVLSFAHKRSLGKYSEIDHEEDFFETGDAPDIHRDRDCTKRCFPCFHASPQGPLSVFSAKNKWYPARRVHLKRGENGFGFTLRGDSPVLIAGVIPGGCAAAAGLKEGDYIISVNGKDCRWAKHAEVVQLLKSSGDEGVDVAVITLQGSEAPRAVDKKAAGMSSGMLKSNKENSRKSLMNSKSPGTLLVWSKKSKRSKKSTYSGVPFTAVGDNEAMY</sequence>
<evidence type="ECO:0000259" key="8">
    <source>
        <dbReference type="PROSITE" id="PS51860"/>
    </source>
</evidence>
<dbReference type="InterPro" id="IPR036034">
    <property type="entry name" value="PDZ_sf"/>
</dbReference>
<dbReference type="SUPFAM" id="SSF50156">
    <property type="entry name" value="PDZ domain-like"/>
    <property type="match status" value="1"/>
</dbReference>
<dbReference type="CDD" id="cd09248">
    <property type="entry name" value="BRO1_Rhophilin_1"/>
    <property type="match status" value="1"/>
</dbReference>
<dbReference type="GO" id="GO:0051497">
    <property type="term" value="P:negative regulation of stress fiber assembly"/>
    <property type="evidence" value="ECO:0007669"/>
    <property type="project" value="TreeGrafter"/>
</dbReference>
<comment type="caution">
    <text evidence="9">The sequence shown here is derived from an EMBL/GenBank/DDBJ whole genome shotgun (WGS) entry which is preliminary data.</text>
</comment>
<comment type="similarity">
    <text evidence="1">Belongs to the RHPN family.</text>
</comment>
<reference evidence="9 10" key="1">
    <citation type="submission" date="2019-09" db="EMBL/GenBank/DDBJ databases">
        <title>Bird 10,000 Genomes (B10K) Project - Family phase.</title>
        <authorList>
            <person name="Zhang G."/>
        </authorList>
    </citation>
    <scope>NUCLEOTIDE SEQUENCE [LARGE SCALE GENOMIC DNA]</scope>
    <source>
        <strain evidence="9">B10K-DU-003-16</strain>
        <tissue evidence="9">Mixed tissue sample</tissue>
    </source>
</reference>
<proteinExistence type="inferred from homology"/>
<dbReference type="Pfam" id="PF03097">
    <property type="entry name" value="BRO1"/>
    <property type="match status" value="1"/>
</dbReference>
<feature type="coiled-coil region" evidence="4">
    <location>
        <begin position="57"/>
        <end position="84"/>
    </location>
</feature>
<dbReference type="Gene3D" id="1.10.287.160">
    <property type="entry name" value="HR1 repeat"/>
    <property type="match status" value="1"/>
</dbReference>
<dbReference type="SMART" id="SM01041">
    <property type="entry name" value="BRO1"/>
    <property type="match status" value="1"/>
</dbReference>
<keyword evidence="2 3" id="KW-0175">Coiled coil</keyword>
<dbReference type="InterPro" id="IPR042715">
    <property type="entry name" value="Rhophilin-1_BRO1"/>
</dbReference>
<dbReference type="InterPro" id="IPR036274">
    <property type="entry name" value="HR1_rpt_sf"/>
</dbReference>
<evidence type="ECO:0000313" key="10">
    <source>
        <dbReference type="Proteomes" id="UP000525714"/>
    </source>
</evidence>
<dbReference type="PROSITE" id="PS51180">
    <property type="entry name" value="BRO1"/>
    <property type="match status" value="1"/>
</dbReference>
<dbReference type="AlphaFoldDB" id="A0A7K5K902"/>
<dbReference type="Gene3D" id="1.25.40.280">
    <property type="entry name" value="alix/aip1 like domains"/>
    <property type="match status" value="1"/>
</dbReference>
<evidence type="ECO:0000256" key="2">
    <source>
        <dbReference type="ARBA" id="ARBA00023054"/>
    </source>
</evidence>
<dbReference type="SMART" id="SM00228">
    <property type="entry name" value="PDZ"/>
    <property type="match status" value="1"/>
</dbReference>
<evidence type="ECO:0000259" key="7">
    <source>
        <dbReference type="PROSITE" id="PS51180"/>
    </source>
</evidence>
<evidence type="ECO:0000256" key="4">
    <source>
        <dbReference type="SAM" id="Coils"/>
    </source>
</evidence>
<feature type="domain" description="BRO1" evidence="7">
    <location>
        <begin position="91"/>
        <end position="440"/>
    </location>
</feature>
<dbReference type="CDD" id="cd06712">
    <property type="entry name" value="PDZ_rhophilin-like"/>
    <property type="match status" value="1"/>
</dbReference>
<protein>
    <submittedName>
        <fullName evidence="9">RHPN1 protein</fullName>
    </submittedName>
</protein>
<dbReference type="PROSITE" id="PS50106">
    <property type="entry name" value="PDZ"/>
    <property type="match status" value="1"/>
</dbReference>
<dbReference type="Pfam" id="PF02185">
    <property type="entry name" value="HR1"/>
    <property type="match status" value="1"/>
</dbReference>
<organism evidence="9 10">
    <name type="scientific">Mionectes macconnelli</name>
    <name type="common">McConnell's flycatcher</name>
    <dbReference type="NCBI Taxonomy" id="254557"/>
    <lineage>
        <taxon>Eukaryota</taxon>
        <taxon>Metazoa</taxon>
        <taxon>Chordata</taxon>
        <taxon>Craniata</taxon>
        <taxon>Vertebrata</taxon>
        <taxon>Euteleostomi</taxon>
        <taxon>Archelosauria</taxon>
        <taxon>Archosauria</taxon>
        <taxon>Dinosauria</taxon>
        <taxon>Saurischia</taxon>
        <taxon>Theropoda</taxon>
        <taxon>Coelurosauria</taxon>
        <taxon>Aves</taxon>
        <taxon>Neognathae</taxon>
        <taxon>Neoaves</taxon>
        <taxon>Telluraves</taxon>
        <taxon>Australaves</taxon>
        <taxon>Passeriformes</taxon>
        <taxon>Tyrannidae</taxon>
        <taxon>Mionectes</taxon>
    </lineage>
</organism>
<dbReference type="CDD" id="cd11633">
    <property type="entry name" value="HR1_Rhophilin-1"/>
    <property type="match status" value="1"/>
</dbReference>
<dbReference type="PROSITE" id="PS51860">
    <property type="entry name" value="REM_1"/>
    <property type="match status" value="1"/>
</dbReference>
<dbReference type="InterPro" id="IPR004328">
    <property type="entry name" value="BRO1_dom"/>
</dbReference>
<gene>
    <name evidence="9" type="primary">Rhpn1</name>
    <name evidence="9" type="ORF">MIOMAC_R14678</name>
</gene>
<dbReference type="InterPro" id="IPR001478">
    <property type="entry name" value="PDZ"/>
</dbReference>
<keyword evidence="10" id="KW-1185">Reference proteome</keyword>
<dbReference type="GO" id="GO:0007165">
    <property type="term" value="P:signal transduction"/>
    <property type="evidence" value="ECO:0007669"/>
    <property type="project" value="InterPro"/>
</dbReference>
<feature type="non-terminal residue" evidence="9">
    <location>
        <position position="636"/>
    </location>
</feature>
<feature type="domain" description="REM-1" evidence="8">
    <location>
        <begin position="6"/>
        <end position="80"/>
    </location>
</feature>
<dbReference type="EMBL" id="VYZC01000438">
    <property type="protein sequence ID" value="NWT02708.1"/>
    <property type="molecule type" value="Genomic_DNA"/>
</dbReference>
<dbReference type="SMART" id="SM00742">
    <property type="entry name" value="Hr1"/>
    <property type="match status" value="1"/>
</dbReference>
<feature type="region of interest" description="Disordered" evidence="5">
    <location>
        <begin position="574"/>
        <end position="602"/>
    </location>
</feature>
<dbReference type="Pfam" id="PF00595">
    <property type="entry name" value="PDZ"/>
    <property type="match status" value="1"/>
</dbReference>
<dbReference type="Gene3D" id="2.30.42.10">
    <property type="match status" value="1"/>
</dbReference>
<dbReference type="SUPFAM" id="SSF46585">
    <property type="entry name" value="HR1 repeat"/>
    <property type="match status" value="1"/>
</dbReference>